<dbReference type="KEGG" id="rga:RGR602_PC01064"/>
<dbReference type="EMBL" id="CP006880">
    <property type="protein sequence ID" value="AJD45095.1"/>
    <property type="molecule type" value="Genomic_DNA"/>
</dbReference>
<feature type="transmembrane region" description="Helical" evidence="5">
    <location>
        <begin position="83"/>
        <end position="105"/>
    </location>
</feature>
<dbReference type="InterPro" id="IPR007016">
    <property type="entry name" value="O-antigen_ligase-rel_domated"/>
</dbReference>
<evidence type="ECO:0000259" key="6">
    <source>
        <dbReference type="Pfam" id="PF04932"/>
    </source>
</evidence>
<feature type="transmembrane region" description="Helical" evidence="5">
    <location>
        <begin position="144"/>
        <end position="164"/>
    </location>
</feature>
<gene>
    <name evidence="7" type="ORF">RGR602_PC01064</name>
</gene>
<keyword evidence="4 5" id="KW-0472">Membrane</keyword>
<evidence type="ECO:0000256" key="1">
    <source>
        <dbReference type="ARBA" id="ARBA00004141"/>
    </source>
</evidence>
<dbReference type="AlphaFoldDB" id="A0A0B4XEA9"/>
<dbReference type="HOGENOM" id="CLU_650353_0_0_5"/>
<keyword evidence="2 5" id="KW-0812">Transmembrane</keyword>
<evidence type="ECO:0000256" key="3">
    <source>
        <dbReference type="ARBA" id="ARBA00022989"/>
    </source>
</evidence>
<dbReference type="RefSeq" id="WP_040115387.1">
    <property type="nucleotide sequence ID" value="NZ_CP006880.1"/>
</dbReference>
<reference evidence="7 8" key="1">
    <citation type="submission" date="2013-11" db="EMBL/GenBank/DDBJ databases">
        <title>Complete genome sequence of Rhizobium gallicum bv. gallicum R602.</title>
        <authorList>
            <person name="Bustos P."/>
            <person name="Santamaria R.I."/>
            <person name="Lozano L."/>
            <person name="Acosta J.L."/>
            <person name="Ormeno-Orrillo E."/>
            <person name="Rogel M.A."/>
            <person name="Romero D."/>
            <person name="Cevallos M.A."/>
            <person name="Martinez-Romero E."/>
            <person name="Gonzalez V."/>
        </authorList>
    </citation>
    <scope>NUCLEOTIDE SEQUENCE [LARGE SCALE GENOMIC DNA]</scope>
    <source>
        <strain evidence="7 8">R602</strain>
        <plasmid evidence="7 8">pRgalR602c</plasmid>
    </source>
</reference>
<evidence type="ECO:0000313" key="8">
    <source>
        <dbReference type="Proteomes" id="UP000031368"/>
    </source>
</evidence>
<keyword evidence="7" id="KW-0436">Ligase</keyword>
<name>A0A0B4XEA9_9HYPH</name>
<organism evidence="7 8">
    <name type="scientific">Rhizobium gallicum bv. gallicum R602sp</name>
    <dbReference type="NCBI Taxonomy" id="1041138"/>
    <lineage>
        <taxon>Bacteria</taxon>
        <taxon>Pseudomonadati</taxon>
        <taxon>Pseudomonadota</taxon>
        <taxon>Alphaproteobacteria</taxon>
        <taxon>Hyphomicrobiales</taxon>
        <taxon>Rhizobiaceae</taxon>
        <taxon>Rhizobium/Agrobacterium group</taxon>
        <taxon>Rhizobium</taxon>
    </lineage>
</organism>
<keyword evidence="3 5" id="KW-1133">Transmembrane helix</keyword>
<dbReference type="Pfam" id="PF04932">
    <property type="entry name" value="Wzy_C"/>
    <property type="match status" value="1"/>
</dbReference>
<feature type="transmembrane region" description="Helical" evidence="5">
    <location>
        <begin position="60"/>
        <end position="77"/>
    </location>
</feature>
<feature type="transmembrane region" description="Helical" evidence="5">
    <location>
        <begin position="400"/>
        <end position="417"/>
    </location>
</feature>
<protein>
    <submittedName>
        <fullName evidence="7">O-antigen ligase-related protein</fullName>
    </submittedName>
</protein>
<feature type="transmembrane region" description="Helical" evidence="5">
    <location>
        <begin position="185"/>
        <end position="204"/>
    </location>
</feature>
<keyword evidence="8" id="KW-1185">Reference proteome</keyword>
<feature type="transmembrane region" description="Helical" evidence="5">
    <location>
        <begin position="373"/>
        <end position="394"/>
    </location>
</feature>
<dbReference type="GO" id="GO:0016874">
    <property type="term" value="F:ligase activity"/>
    <property type="evidence" value="ECO:0007669"/>
    <property type="project" value="UniProtKB-KW"/>
</dbReference>
<sequence length="422" mass="45556">MSLNDVTSADKIDERAKGHGQPSVATISQSLELYAFFAAIFLCSMNYFRSDYIYFTLADLSFFLCFSLAVANANIVVDVIGKLSTAAWCFGLALLLLGLTASSIVSPAPERGLVVVLQYFYAYFIVLLLFGGRSYDELLVAAKIYVFSIFIICIHGIFLIHVLGETNTQFVTGSGRFNGLMERENACAAVIALAIQVLLLLVSLRKLNRLLALCAFIVMTYGLLLTGSNTGLIGCGIGIAIFLLFNLTWRTVVPAAALCLCIPLVAITPLRDYLPDVFQKRVLTAVDTGDISQAGTFGRRFELIQEAAGQTGSTLLLGIGADQYRVSSAVQRPVHNIYLLLWTEGGLIAALGFAVMVISLLGPALAASRIKNGLPFAICIFATVAAFLAMGNAMTHMYGRFWPVPLLIPAVLAQAFVKRSQA</sequence>
<evidence type="ECO:0000313" key="7">
    <source>
        <dbReference type="EMBL" id="AJD45095.1"/>
    </source>
</evidence>
<dbReference type="GO" id="GO:0016020">
    <property type="term" value="C:membrane"/>
    <property type="evidence" value="ECO:0007669"/>
    <property type="project" value="UniProtKB-SubCell"/>
</dbReference>
<feature type="transmembrane region" description="Helical" evidence="5">
    <location>
        <begin position="216"/>
        <end position="245"/>
    </location>
</feature>
<dbReference type="PANTHER" id="PTHR37422:SF13">
    <property type="entry name" value="LIPOPOLYSACCHARIDE BIOSYNTHESIS PROTEIN PA4999-RELATED"/>
    <property type="match status" value="1"/>
</dbReference>
<dbReference type="InterPro" id="IPR051533">
    <property type="entry name" value="WaaL-like"/>
</dbReference>
<evidence type="ECO:0000256" key="2">
    <source>
        <dbReference type="ARBA" id="ARBA00022692"/>
    </source>
</evidence>
<proteinExistence type="predicted"/>
<evidence type="ECO:0000256" key="4">
    <source>
        <dbReference type="ARBA" id="ARBA00023136"/>
    </source>
</evidence>
<feature type="transmembrane region" description="Helical" evidence="5">
    <location>
        <begin position="112"/>
        <end position="132"/>
    </location>
</feature>
<feature type="transmembrane region" description="Helical" evidence="5">
    <location>
        <begin position="337"/>
        <end position="361"/>
    </location>
</feature>
<feature type="transmembrane region" description="Helical" evidence="5">
    <location>
        <begin position="252"/>
        <end position="270"/>
    </location>
</feature>
<keyword evidence="7" id="KW-0614">Plasmid</keyword>
<evidence type="ECO:0000256" key="5">
    <source>
        <dbReference type="SAM" id="Phobius"/>
    </source>
</evidence>
<dbReference type="PANTHER" id="PTHR37422">
    <property type="entry name" value="TEICHURONIC ACID BIOSYNTHESIS PROTEIN TUAE"/>
    <property type="match status" value="1"/>
</dbReference>
<dbReference type="Proteomes" id="UP000031368">
    <property type="component" value="Plasmid pRgalR602c"/>
</dbReference>
<accession>A0A0B4XEA9</accession>
<geneLocation type="plasmid" evidence="7 8">
    <name>pRgalR602c</name>
</geneLocation>
<comment type="subcellular location">
    <subcellularLocation>
        <location evidence="1">Membrane</location>
        <topology evidence="1">Multi-pass membrane protein</topology>
    </subcellularLocation>
</comment>
<feature type="domain" description="O-antigen ligase-related" evidence="6">
    <location>
        <begin position="215"/>
        <end position="353"/>
    </location>
</feature>